<evidence type="ECO:0000256" key="4">
    <source>
        <dbReference type="RuleBase" id="RU363019"/>
    </source>
</evidence>
<accession>A0A8D0QQC0</accession>
<keyword evidence="3 4" id="KW-0413">Isomerase</keyword>
<proteinExistence type="inferred from homology"/>
<dbReference type="Ensembl" id="ENSSSCT00025010403.1">
    <property type="protein sequence ID" value="ENSSSCP00025004159.1"/>
    <property type="gene ID" value="ENSSSCG00025007808.1"/>
</dbReference>
<dbReference type="InterPro" id="IPR029000">
    <property type="entry name" value="Cyclophilin-like_dom_sf"/>
</dbReference>
<keyword evidence="5" id="KW-1133">Transmembrane helix</keyword>
<dbReference type="GO" id="GO:0003755">
    <property type="term" value="F:peptidyl-prolyl cis-trans isomerase activity"/>
    <property type="evidence" value="ECO:0007669"/>
    <property type="project" value="UniProtKB-UniRule"/>
</dbReference>
<sequence length="193" mass="21756">MAAIPPDSWQPPNVYLETSMGIIVLELYWKHAPKTCKNFAELARRGYYNGTKFHRIIKDFMIQGGDPTGTGRGGASIYGKQFEDELHPDLKFTGTSWTKTCSPSLTHVSPTPTIIAVTTATTLCFIYLIFFFSVIVYYKILSTVLCAMQDLVVYLFLGSFYLLILNLIYPTPSSFPFGNHKFVFYVCESISVL</sequence>
<evidence type="ECO:0000259" key="6">
    <source>
        <dbReference type="PROSITE" id="PS50072"/>
    </source>
</evidence>
<keyword evidence="1" id="KW-0508">mRNA splicing</keyword>
<gene>
    <name evidence="7" type="primary">PPIL1</name>
</gene>
<dbReference type="PANTHER" id="PTHR45625:SF4">
    <property type="entry name" value="PEPTIDYLPROLYL ISOMERASE DOMAIN AND WD REPEAT-CONTAINING PROTEIN 1"/>
    <property type="match status" value="1"/>
</dbReference>
<dbReference type="GO" id="GO:0006457">
    <property type="term" value="P:protein folding"/>
    <property type="evidence" value="ECO:0007669"/>
    <property type="project" value="InterPro"/>
</dbReference>
<comment type="function">
    <text evidence="4">PPIases accelerate the folding of proteins. It catalyzes the cis-trans isomerization of proline imidic peptide bonds in oligopeptides.</text>
</comment>
<dbReference type="EC" id="5.2.1.8" evidence="4"/>
<evidence type="ECO:0000256" key="5">
    <source>
        <dbReference type="SAM" id="Phobius"/>
    </source>
</evidence>
<protein>
    <recommendedName>
        <fullName evidence="4">Peptidyl-prolyl cis-trans isomerase</fullName>
        <shortName evidence="4">PPIase</shortName>
        <ecNumber evidence="4">5.2.1.8</ecNumber>
    </recommendedName>
</protein>
<dbReference type="AlphaFoldDB" id="A0A8D0QQC0"/>
<dbReference type="PRINTS" id="PR00153">
    <property type="entry name" value="CSAPPISMRASE"/>
</dbReference>
<keyword evidence="2 4" id="KW-0697">Rotamase</keyword>
<dbReference type="SUPFAM" id="SSF50891">
    <property type="entry name" value="Cyclophilin-like"/>
    <property type="match status" value="1"/>
</dbReference>
<dbReference type="PROSITE" id="PS50072">
    <property type="entry name" value="CSA_PPIASE_2"/>
    <property type="match status" value="1"/>
</dbReference>
<dbReference type="GO" id="GO:0005681">
    <property type="term" value="C:spliceosomal complex"/>
    <property type="evidence" value="ECO:0007669"/>
    <property type="project" value="UniProtKB-KW"/>
</dbReference>
<feature type="transmembrane region" description="Helical" evidence="5">
    <location>
        <begin position="114"/>
        <end position="139"/>
    </location>
</feature>
<organism evidence="7 8">
    <name type="scientific">Sus scrofa</name>
    <name type="common">Pig</name>
    <dbReference type="NCBI Taxonomy" id="9823"/>
    <lineage>
        <taxon>Eukaryota</taxon>
        <taxon>Metazoa</taxon>
        <taxon>Chordata</taxon>
        <taxon>Craniata</taxon>
        <taxon>Vertebrata</taxon>
        <taxon>Euteleostomi</taxon>
        <taxon>Mammalia</taxon>
        <taxon>Eutheria</taxon>
        <taxon>Laurasiatheria</taxon>
        <taxon>Artiodactyla</taxon>
        <taxon>Suina</taxon>
        <taxon>Suidae</taxon>
        <taxon>Sus</taxon>
    </lineage>
</organism>
<name>A0A8D0QQC0_PIG</name>
<reference evidence="7" key="1">
    <citation type="submission" date="2025-08" db="UniProtKB">
        <authorList>
            <consortium name="Ensembl"/>
        </authorList>
    </citation>
    <scope>IDENTIFICATION</scope>
</reference>
<evidence type="ECO:0000256" key="1">
    <source>
        <dbReference type="ARBA" id="ARBA00022728"/>
    </source>
</evidence>
<dbReference type="Pfam" id="PF00160">
    <property type="entry name" value="Pro_isomerase"/>
    <property type="match status" value="1"/>
</dbReference>
<feature type="transmembrane region" description="Helical" evidence="5">
    <location>
        <begin position="151"/>
        <end position="169"/>
    </location>
</feature>
<dbReference type="PROSITE" id="PS00170">
    <property type="entry name" value="CSA_PPIASE_1"/>
    <property type="match status" value="1"/>
</dbReference>
<keyword evidence="1" id="KW-0507">mRNA processing</keyword>
<evidence type="ECO:0000313" key="8">
    <source>
        <dbReference type="Proteomes" id="UP000694727"/>
    </source>
</evidence>
<dbReference type="InterPro" id="IPR020892">
    <property type="entry name" value="Cyclophilin-type_PPIase_CS"/>
</dbReference>
<dbReference type="Gene3D" id="2.40.100.10">
    <property type="entry name" value="Cyclophilin-like"/>
    <property type="match status" value="1"/>
</dbReference>
<dbReference type="InterPro" id="IPR002130">
    <property type="entry name" value="Cyclophilin-type_PPIase_dom"/>
</dbReference>
<evidence type="ECO:0000256" key="3">
    <source>
        <dbReference type="ARBA" id="ARBA00023235"/>
    </source>
</evidence>
<comment type="similarity">
    <text evidence="4">Belongs to the cyclophilin-type PPIase family.</text>
</comment>
<comment type="catalytic activity">
    <reaction evidence="4">
        <text>[protein]-peptidylproline (omega=180) = [protein]-peptidylproline (omega=0)</text>
        <dbReference type="Rhea" id="RHEA:16237"/>
        <dbReference type="Rhea" id="RHEA-COMP:10747"/>
        <dbReference type="Rhea" id="RHEA-COMP:10748"/>
        <dbReference type="ChEBI" id="CHEBI:83833"/>
        <dbReference type="ChEBI" id="CHEBI:83834"/>
        <dbReference type="EC" id="5.2.1.8"/>
    </reaction>
</comment>
<keyword evidence="5" id="KW-0472">Membrane</keyword>
<keyword evidence="1" id="KW-0747">Spliceosome</keyword>
<evidence type="ECO:0000256" key="2">
    <source>
        <dbReference type="ARBA" id="ARBA00023110"/>
    </source>
</evidence>
<dbReference type="Proteomes" id="UP000694727">
    <property type="component" value="Unplaced"/>
</dbReference>
<keyword evidence="5" id="KW-0812">Transmembrane</keyword>
<dbReference type="InterPro" id="IPR044666">
    <property type="entry name" value="Cyclophilin_A-like"/>
</dbReference>
<dbReference type="PANTHER" id="PTHR45625">
    <property type="entry name" value="PEPTIDYL-PROLYL CIS-TRANS ISOMERASE-RELATED"/>
    <property type="match status" value="1"/>
</dbReference>
<feature type="domain" description="PPIase cyclophilin-type" evidence="6">
    <location>
        <begin position="17"/>
        <end position="144"/>
    </location>
</feature>
<evidence type="ECO:0000313" key="7">
    <source>
        <dbReference type="Ensembl" id="ENSSSCP00025004159.1"/>
    </source>
</evidence>